<evidence type="ECO:0000313" key="10">
    <source>
        <dbReference type="EMBL" id="NGO71056.1"/>
    </source>
</evidence>
<dbReference type="GO" id="GO:0009055">
    <property type="term" value="F:electron transfer activity"/>
    <property type="evidence" value="ECO:0007669"/>
    <property type="project" value="UniProtKB-UniRule"/>
</dbReference>
<evidence type="ECO:0000256" key="7">
    <source>
        <dbReference type="ARBA" id="ARBA00023291"/>
    </source>
</evidence>
<proteinExistence type="predicted"/>
<comment type="caution">
    <text evidence="10">The sequence shown here is derived from an EMBL/GenBank/DDBJ whole genome shotgun (WGS) entry which is preliminary data.</text>
</comment>
<evidence type="ECO:0000256" key="1">
    <source>
        <dbReference type="ARBA" id="ARBA00001927"/>
    </source>
</evidence>
<dbReference type="InterPro" id="IPR001080">
    <property type="entry name" value="3Fe4S_ferredoxin"/>
</dbReference>
<dbReference type="GO" id="GO:0051538">
    <property type="term" value="F:3 iron, 4 sulfur cluster binding"/>
    <property type="evidence" value="ECO:0007669"/>
    <property type="project" value="UniProtKB-KW"/>
</dbReference>
<dbReference type="PANTHER" id="PTHR36923:SF3">
    <property type="entry name" value="FERREDOXIN"/>
    <property type="match status" value="1"/>
</dbReference>
<dbReference type="Proteomes" id="UP000477722">
    <property type="component" value="Unassembled WGS sequence"/>
</dbReference>
<dbReference type="GO" id="GO:0005506">
    <property type="term" value="F:iron ion binding"/>
    <property type="evidence" value="ECO:0007669"/>
    <property type="project" value="UniProtKB-UniRule"/>
</dbReference>
<keyword evidence="7" id="KW-0003">3Fe-4S</keyword>
<accession>A0A6G4X0I7</accession>
<dbReference type="InterPro" id="IPR051269">
    <property type="entry name" value="Fe-S_cluster_ET"/>
</dbReference>
<evidence type="ECO:0000256" key="3">
    <source>
        <dbReference type="ARBA" id="ARBA00022723"/>
    </source>
</evidence>
<keyword evidence="5 8" id="KW-0408">Iron</keyword>
<evidence type="ECO:0000256" key="6">
    <source>
        <dbReference type="ARBA" id="ARBA00023014"/>
    </source>
</evidence>
<dbReference type="PROSITE" id="PS51379">
    <property type="entry name" value="4FE4S_FER_2"/>
    <property type="match status" value="1"/>
</dbReference>
<dbReference type="AlphaFoldDB" id="A0A6G4X0I7"/>
<evidence type="ECO:0000259" key="9">
    <source>
        <dbReference type="PROSITE" id="PS51379"/>
    </source>
</evidence>
<keyword evidence="2 8" id="KW-0813">Transport</keyword>
<evidence type="ECO:0000256" key="2">
    <source>
        <dbReference type="ARBA" id="ARBA00022448"/>
    </source>
</evidence>
<evidence type="ECO:0000256" key="4">
    <source>
        <dbReference type="ARBA" id="ARBA00022982"/>
    </source>
</evidence>
<evidence type="ECO:0000256" key="5">
    <source>
        <dbReference type="ARBA" id="ARBA00023004"/>
    </source>
</evidence>
<evidence type="ECO:0000313" key="11">
    <source>
        <dbReference type="Proteomes" id="UP000477722"/>
    </source>
</evidence>
<sequence>MGERWRVEVDCDLCIGSGLCMDTAPDTFEFDSARQSRVLTPERDASDAVRDAAENCPAEAISLVRADTGEKVFPPDE</sequence>
<dbReference type="Pfam" id="PF13370">
    <property type="entry name" value="Fer4_13"/>
    <property type="match status" value="1"/>
</dbReference>
<dbReference type="RefSeq" id="WP_165300703.1">
    <property type="nucleotide sequence ID" value="NZ_JAAKZZ010000258.1"/>
</dbReference>
<organism evidence="10 11">
    <name type="scientific">Streptomyces boncukensis</name>
    <dbReference type="NCBI Taxonomy" id="2711219"/>
    <lineage>
        <taxon>Bacteria</taxon>
        <taxon>Bacillati</taxon>
        <taxon>Actinomycetota</taxon>
        <taxon>Actinomycetes</taxon>
        <taxon>Kitasatosporales</taxon>
        <taxon>Streptomycetaceae</taxon>
        <taxon>Streptomyces</taxon>
    </lineage>
</organism>
<comment type="cofactor">
    <cofactor evidence="1">
        <name>[3Fe-4S] cluster</name>
        <dbReference type="ChEBI" id="CHEBI:21137"/>
    </cofactor>
</comment>
<protein>
    <recommendedName>
        <fullName evidence="8">Ferredoxin</fullName>
    </recommendedName>
</protein>
<comment type="function">
    <text evidence="8">Ferredoxins are iron-sulfur proteins that transfer electrons in a wide variety of metabolic reactions.</text>
</comment>
<reference evidence="10 11" key="1">
    <citation type="submission" date="2020-02" db="EMBL/GenBank/DDBJ databases">
        <title>Whole-genome analyses of novel actinobacteria.</title>
        <authorList>
            <person name="Sahin N."/>
            <person name="Tatar D."/>
        </authorList>
    </citation>
    <scope>NUCLEOTIDE SEQUENCE [LARGE SCALE GENOMIC DNA]</scope>
    <source>
        <strain evidence="10 11">SB3404</strain>
    </source>
</reference>
<dbReference type="PANTHER" id="PTHR36923">
    <property type="entry name" value="FERREDOXIN"/>
    <property type="match status" value="1"/>
</dbReference>
<keyword evidence="3 8" id="KW-0479">Metal-binding</keyword>
<dbReference type="Gene3D" id="3.30.70.20">
    <property type="match status" value="1"/>
</dbReference>
<dbReference type="InterPro" id="IPR017896">
    <property type="entry name" value="4Fe4S_Fe-S-bd"/>
</dbReference>
<gene>
    <name evidence="10" type="ORF">G5C65_22380</name>
</gene>
<keyword evidence="11" id="KW-1185">Reference proteome</keyword>
<keyword evidence="6 8" id="KW-0411">Iron-sulfur</keyword>
<feature type="domain" description="4Fe-4S ferredoxin-type" evidence="9">
    <location>
        <begin position="5"/>
        <end position="33"/>
    </location>
</feature>
<keyword evidence="4 8" id="KW-0249">Electron transport</keyword>
<dbReference type="EMBL" id="JAAKZZ010000258">
    <property type="protein sequence ID" value="NGO71056.1"/>
    <property type="molecule type" value="Genomic_DNA"/>
</dbReference>
<dbReference type="SUPFAM" id="SSF54862">
    <property type="entry name" value="4Fe-4S ferredoxins"/>
    <property type="match status" value="1"/>
</dbReference>
<evidence type="ECO:0000256" key="8">
    <source>
        <dbReference type="RuleBase" id="RU368020"/>
    </source>
</evidence>
<dbReference type="PRINTS" id="PR00352">
    <property type="entry name" value="3FE4SFRDOXIN"/>
</dbReference>
<name>A0A6G4X0I7_9ACTN</name>